<name>A0ABT2UU13_9BACL</name>
<reference evidence="3 4" key="1">
    <citation type="submission" date="2022-09" db="EMBL/GenBank/DDBJ databases">
        <authorList>
            <person name="Han X.L."/>
            <person name="Wang Q."/>
            <person name="Lu T."/>
        </authorList>
    </citation>
    <scope>NUCLEOTIDE SEQUENCE [LARGE SCALE GENOMIC DNA]</scope>
    <source>
        <strain evidence="3 4">WQ 127069</strain>
    </source>
</reference>
<gene>
    <name evidence="3" type="ORF">OB236_39065</name>
</gene>
<dbReference type="InterPro" id="IPR014755">
    <property type="entry name" value="Cu-Rt/internalin_Ig-like"/>
</dbReference>
<feature type="domain" description="SLH" evidence="2">
    <location>
        <begin position="32"/>
        <end position="95"/>
    </location>
</feature>
<comment type="caution">
    <text evidence="3">The sequence shown here is derived from an EMBL/GenBank/DDBJ whole genome shotgun (WGS) entry which is preliminary data.</text>
</comment>
<dbReference type="InterPro" id="IPR001119">
    <property type="entry name" value="SLH_dom"/>
</dbReference>
<keyword evidence="1" id="KW-0732">Signal</keyword>
<evidence type="ECO:0000313" key="4">
    <source>
        <dbReference type="Proteomes" id="UP001652445"/>
    </source>
</evidence>
<dbReference type="Proteomes" id="UP001652445">
    <property type="component" value="Unassembled WGS sequence"/>
</dbReference>
<feature type="domain" description="SLH" evidence="2">
    <location>
        <begin position="96"/>
        <end position="155"/>
    </location>
</feature>
<dbReference type="RefSeq" id="WP_262688798.1">
    <property type="nucleotide sequence ID" value="NZ_JAOQIO010000124.1"/>
</dbReference>
<accession>A0ABT2UU13</accession>
<organism evidence="3 4">
    <name type="scientific">Paenibacillus baimaensis</name>
    <dbReference type="NCBI Taxonomy" id="2982185"/>
    <lineage>
        <taxon>Bacteria</taxon>
        <taxon>Bacillati</taxon>
        <taxon>Bacillota</taxon>
        <taxon>Bacilli</taxon>
        <taxon>Bacillales</taxon>
        <taxon>Paenibacillaceae</taxon>
        <taxon>Paenibacillus</taxon>
    </lineage>
</organism>
<dbReference type="PROSITE" id="PS51272">
    <property type="entry name" value="SLH"/>
    <property type="match status" value="2"/>
</dbReference>
<evidence type="ECO:0000313" key="3">
    <source>
        <dbReference type="EMBL" id="MCU6798145.1"/>
    </source>
</evidence>
<evidence type="ECO:0000259" key="2">
    <source>
        <dbReference type="PROSITE" id="PS51272"/>
    </source>
</evidence>
<protein>
    <submittedName>
        <fullName evidence="3">S-layer homology domain-containing protein</fullName>
    </submittedName>
</protein>
<keyword evidence="4" id="KW-1185">Reference proteome</keyword>
<sequence length="495" mass="52909">MVKRNSLLATLTITTAVGFAAIAPLNVLQVLAADKFIDIENTAASKLAIQELAKQNVLSGYSDTEFKPNQNVTRGELAKIAALSMYVNLNTDKKLSFQDVQQSDWSFSYINALVNAGIMKADNDRFQPGATVSHEQLVETAAALLKQDKAAVQILFGSSYTAGKAATRAETAQLFYAVQQAAIPQITQVKVLNAVAVQITFSAPLTAENTDVEKAKQNFVFSDGLMLENIPQLKTGAKATYIVPTSPQKAGTNYTVAYKGQKSGSFIGSDIKIPFKAVEQVAADTIELQSYLADGVTDYQYIIALYSGKRNGLDFTVDDNNTYNGKPLTIIPSMRLKQVTLTDQAGASMTATYVPFTQSTDGKQEPKFRLANGETLKSGSVYTLSAPWATFGGQTLTAKSISPLAIQKAEAVSATSINVTLTADPQDELFAGRSVTLTAPDGTKLTAQYKFTSRQGAVGVFDIQNNGKLISGVTYSVAAVNSWADSQAVTLTGVQ</sequence>
<dbReference type="EMBL" id="JAOQIO010000124">
    <property type="protein sequence ID" value="MCU6798145.1"/>
    <property type="molecule type" value="Genomic_DNA"/>
</dbReference>
<evidence type="ECO:0000256" key="1">
    <source>
        <dbReference type="ARBA" id="ARBA00022729"/>
    </source>
</evidence>
<proteinExistence type="predicted"/>
<dbReference type="Pfam" id="PF00395">
    <property type="entry name" value="SLH"/>
    <property type="match status" value="2"/>
</dbReference>
<dbReference type="Gene3D" id="2.60.40.1220">
    <property type="match status" value="1"/>
</dbReference>